<dbReference type="GeneID" id="25396658"/>
<accession>A0A0K1HNS6</accession>
<organism evidence="2">
    <name type="scientific">Phycomyces blakesleeanus</name>
    <dbReference type="NCBI Taxonomy" id="4837"/>
    <lineage>
        <taxon>Eukaryota</taxon>
        <taxon>Fungi</taxon>
        <taxon>Fungi incertae sedis</taxon>
        <taxon>Mucoromycota</taxon>
        <taxon>Mucoromycotina</taxon>
        <taxon>Mucoromycetes</taxon>
        <taxon>Mucorales</taxon>
        <taxon>Phycomycetaceae</taxon>
        <taxon>Phycomyces</taxon>
    </lineage>
</organism>
<gene>
    <name evidence="2" type="primary">orf150</name>
</gene>
<evidence type="ECO:0000256" key="1">
    <source>
        <dbReference type="SAM" id="MobiDB-lite"/>
    </source>
</evidence>
<keyword evidence="2" id="KW-0496">Mitochondrion</keyword>
<name>A0A0K1HNS6_PHYBL</name>
<feature type="compositionally biased region" description="Low complexity" evidence="1">
    <location>
        <begin position="1"/>
        <end position="17"/>
    </location>
</feature>
<feature type="region of interest" description="Disordered" evidence="1">
    <location>
        <begin position="94"/>
        <end position="150"/>
    </location>
</feature>
<feature type="compositionally biased region" description="Low complexity" evidence="1">
    <location>
        <begin position="117"/>
        <end position="132"/>
    </location>
</feature>
<dbReference type="AlphaFoldDB" id="A0A0K1HNS6"/>
<reference evidence="2" key="1">
    <citation type="submission" date="2015-05" db="EMBL/GenBank/DDBJ databases">
        <authorList>
            <person name="Wang D.B."/>
            <person name="Wang M."/>
        </authorList>
    </citation>
    <scope>NUCLEOTIDE SEQUENCE</scope>
    <source>
        <strain evidence="2">NRRL 1555</strain>
    </source>
</reference>
<evidence type="ECO:0000313" key="2">
    <source>
        <dbReference type="EMBL" id="AKT93724.1"/>
    </source>
</evidence>
<proteinExistence type="predicted"/>
<feature type="region of interest" description="Disordered" evidence="1">
    <location>
        <begin position="1"/>
        <end position="37"/>
    </location>
</feature>
<dbReference type="EMBL" id="KR809878">
    <property type="protein sequence ID" value="AKT93724.1"/>
    <property type="molecule type" value="Genomic_DNA"/>
</dbReference>
<sequence>MRRYLGPPEESSDSGSDSGDEDISNYISNYTHDDSSPRRFLGLIRYRYTQDTGQTEGNLGVEALNERAILHHLDNDHPLIGDGPLFERRLILNPPRDPHGFNLDVDQDSLSNTGSEDSNSSDPDSRGGSPPEGVEPPSSPRSGSFSTIID</sequence>
<dbReference type="RefSeq" id="YP_009162957.1">
    <property type="nucleotide sequence ID" value="NC_027730.1"/>
</dbReference>
<geneLocation type="mitochondrion" evidence="2"/>
<protein>
    <submittedName>
        <fullName evidence="2">Uncharacterized protein</fullName>
    </submittedName>
</protein>